<dbReference type="CDD" id="cd18873">
    <property type="entry name" value="NUDIX_NadM_like"/>
    <property type="match status" value="1"/>
</dbReference>
<dbReference type="Proteomes" id="UP000198981">
    <property type="component" value="Unassembled WGS sequence"/>
</dbReference>
<evidence type="ECO:0000313" key="2">
    <source>
        <dbReference type="EMBL" id="SCX56499.1"/>
    </source>
</evidence>
<dbReference type="InterPro" id="IPR015797">
    <property type="entry name" value="NUDIX_hydrolase-like_dom_sf"/>
</dbReference>
<proteinExistence type="predicted"/>
<dbReference type="SUPFAM" id="SSF46785">
    <property type="entry name" value="Winged helix' DNA-binding domain"/>
    <property type="match status" value="1"/>
</dbReference>
<accession>A0A1G4YSS0</accession>
<dbReference type="InterPro" id="IPR054105">
    <property type="entry name" value="WHD_NrtR"/>
</dbReference>
<dbReference type="STRING" id="1960309.SAMN03159343_3432"/>
<dbReference type="EMBL" id="FMUH01000006">
    <property type="protein sequence ID" value="SCX56499.1"/>
    <property type="molecule type" value="Genomic_DNA"/>
</dbReference>
<dbReference type="Gene3D" id="3.90.79.10">
    <property type="entry name" value="Nucleoside Triphosphate Pyrophosphohydrolase"/>
    <property type="match status" value="1"/>
</dbReference>
<dbReference type="Gene3D" id="1.10.10.10">
    <property type="entry name" value="Winged helix-like DNA-binding domain superfamily/Winged helix DNA-binding domain"/>
    <property type="match status" value="1"/>
</dbReference>
<dbReference type="InterPro" id="IPR036388">
    <property type="entry name" value="WH-like_DNA-bd_sf"/>
</dbReference>
<organism evidence="2 3">
    <name type="scientific">Klenkia marina</name>
    <dbReference type="NCBI Taxonomy" id="1960309"/>
    <lineage>
        <taxon>Bacteria</taxon>
        <taxon>Bacillati</taxon>
        <taxon>Actinomycetota</taxon>
        <taxon>Actinomycetes</taxon>
        <taxon>Geodermatophilales</taxon>
        <taxon>Geodermatophilaceae</taxon>
        <taxon>Klenkia</taxon>
    </lineage>
</organism>
<dbReference type="InterPro" id="IPR036390">
    <property type="entry name" value="WH_DNA-bd_sf"/>
</dbReference>
<keyword evidence="3" id="KW-1185">Reference proteome</keyword>
<feature type="domain" description="NrtR DNA-binding winged helix" evidence="1">
    <location>
        <begin position="158"/>
        <end position="213"/>
    </location>
</feature>
<dbReference type="Pfam" id="PF21906">
    <property type="entry name" value="WHD_NrtR"/>
    <property type="match status" value="1"/>
</dbReference>
<name>A0A1G4YSS0_9ACTN</name>
<gene>
    <name evidence="2" type="ORF">SAMN03159343_3432</name>
</gene>
<evidence type="ECO:0000259" key="1">
    <source>
        <dbReference type="Pfam" id="PF21906"/>
    </source>
</evidence>
<evidence type="ECO:0000313" key="3">
    <source>
        <dbReference type="Proteomes" id="UP000198981"/>
    </source>
</evidence>
<protein>
    <submittedName>
        <fullName evidence="2">ADP-ribose pyrophosphatase YjhB, NUDIX family</fullName>
    </submittedName>
</protein>
<reference evidence="3" key="1">
    <citation type="submission" date="2016-10" db="EMBL/GenBank/DDBJ databases">
        <authorList>
            <person name="Varghese N."/>
            <person name="Submissions S."/>
        </authorList>
    </citation>
    <scope>NUCLEOTIDE SEQUENCE [LARGE SCALE GENOMIC DNA]</scope>
    <source>
        <strain evidence="3">DSM 45722</strain>
    </source>
</reference>
<dbReference type="SUPFAM" id="SSF55811">
    <property type="entry name" value="Nudix"/>
    <property type="match status" value="1"/>
</dbReference>
<dbReference type="AlphaFoldDB" id="A0A1G4YSS0"/>
<dbReference type="PANTHER" id="PTHR43736">
    <property type="entry name" value="ADP-RIBOSE PYROPHOSPHATASE"/>
    <property type="match status" value="1"/>
</dbReference>
<sequence length="215" mass="23271">MYRDSSGKALSDYEQPSVAVDTAVLTVGPTSGALEVVLVRGEGAWALPGTFVHARERLAEAVQRSLVDKVGLRGRSPAQLQVLDAPERDDRGWVLSVAHVDVVPWAELAPVLERRPDDVAVRPCAEARGLAFDHDAIVELAAEHVRAGYRDRPDPAGLVAEPFTLRELRVVHAAVLGGLPHSADTFRRSVLPFLVEVPGVREGTVGKPAQLYRRS</sequence>
<dbReference type="PANTHER" id="PTHR43736:SF4">
    <property type="entry name" value="SLR1690 PROTEIN"/>
    <property type="match status" value="1"/>
</dbReference>